<dbReference type="PANTHER" id="PTHR13393">
    <property type="entry name" value="SAM-DEPENDENT METHYLTRANSFERASE"/>
    <property type="match status" value="1"/>
</dbReference>
<dbReference type="PANTHER" id="PTHR13393:SF0">
    <property type="entry name" value="RNA N6-ADENOSINE-METHYLTRANSFERASE METTL16"/>
    <property type="match status" value="1"/>
</dbReference>
<dbReference type="Gene3D" id="3.40.50.150">
    <property type="entry name" value="Vaccinia Virus protein VP39"/>
    <property type="match status" value="1"/>
</dbReference>
<dbReference type="Pfam" id="PF05971">
    <property type="entry name" value="Methyltransf_10"/>
    <property type="match status" value="1"/>
</dbReference>
<gene>
    <name evidence="8" type="ORF">H4R34_004796</name>
</gene>
<evidence type="ECO:0000313" key="8">
    <source>
        <dbReference type="EMBL" id="KAJ1974221.1"/>
    </source>
</evidence>
<feature type="region of interest" description="Disordered" evidence="7">
    <location>
        <begin position="1"/>
        <end position="32"/>
    </location>
</feature>
<evidence type="ECO:0000256" key="2">
    <source>
        <dbReference type="ARBA" id="ARBA00022603"/>
    </source>
</evidence>
<accession>A0A9W8EBV1</accession>
<dbReference type="GO" id="GO:0070475">
    <property type="term" value="P:rRNA base methylation"/>
    <property type="evidence" value="ECO:0007669"/>
    <property type="project" value="TreeGrafter"/>
</dbReference>
<keyword evidence="2 5" id="KW-0489">Methyltransferase</keyword>
<dbReference type="OrthoDB" id="514248at2759"/>
<comment type="caution">
    <text evidence="8">The sequence shown here is derived from an EMBL/GenBank/DDBJ whole genome shotgun (WGS) entry which is preliminary data.</text>
</comment>
<dbReference type="EC" id="2.1.1.-" evidence="5"/>
<dbReference type="PIRSF" id="PIRSF037350">
    <property type="entry name" value="Mtase_ZK1128_prd"/>
    <property type="match status" value="1"/>
</dbReference>
<dbReference type="InterPro" id="IPR010286">
    <property type="entry name" value="METTL16/RlmF"/>
</dbReference>
<feature type="binding site" evidence="6">
    <location>
        <position position="124"/>
    </location>
    <ligand>
        <name>S-adenosyl-L-methionine</name>
        <dbReference type="ChEBI" id="CHEBI:59789"/>
    </ligand>
</feature>
<evidence type="ECO:0000256" key="1">
    <source>
        <dbReference type="ARBA" id="ARBA00005878"/>
    </source>
</evidence>
<evidence type="ECO:0000313" key="9">
    <source>
        <dbReference type="Proteomes" id="UP001151582"/>
    </source>
</evidence>
<feature type="binding site" evidence="6">
    <location>
        <position position="148"/>
    </location>
    <ligand>
        <name>S-adenosyl-L-methionine</name>
        <dbReference type="ChEBI" id="CHEBI:59789"/>
    </ligand>
</feature>
<evidence type="ECO:0000256" key="4">
    <source>
        <dbReference type="ARBA" id="ARBA00022691"/>
    </source>
</evidence>
<organism evidence="8 9">
    <name type="scientific">Dimargaris verticillata</name>
    <dbReference type="NCBI Taxonomy" id="2761393"/>
    <lineage>
        <taxon>Eukaryota</taxon>
        <taxon>Fungi</taxon>
        <taxon>Fungi incertae sedis</taxon>
        <taxon>Zoopagomycota</taxon>
        <taxon>Kickxellomycotina</taxon>
        <taxon>Dimargaritomycetes</taxon>
        <taxon>Dimargaritales</taxon>
        <taxon>Dimargaritaceae</taxon>
        <taxon>Dimargaris</taxon>
    </lineage>
</organism>
<keyword evidence="9" id="KW-1185">Reference proteome</keyword>
<evidence type="ECO:0000256" key="5">
    <source>
        <dbReference type="PIRNR" id="PIRNR037350"/>
    </source>
</evidence>
<proteinExistence type="inferred from homology"/>
<evidence type="ECO:0000256" key="7">
    <source>
        <dbReference type="SAM" id="MobiDB-lite"/>
    </source>
</evidence>
<feature type="binding site" evidence="6">
    <location>
        <position position="94"/>
    </location>
    <ligand>
        <name>S-adenosyl-L-methionine</name>
        <dbReference type="ChEBI" id="CHEBI:59789"/>
    </ligand>
</feature>
<evidence type="ECO:0000256" key="3">
    <source>
        <dbReference type="ARBA" id="ARBA00022679"/>
    </source>
</evidence>
<dbReference type="InterPro" id="IPR029063">
    <property type="entry name" value="SAM-dependent_MTases_sf"/>
</dbReference>
<keyword evidence="4 6" id="KW-0949">S-adenosyl-L-methionine</keyword>
<feature type="binding site" evidence="6">
    <location>
        <position position="202"/>
    </location>
    <ligand>
        <name>S-adenosyl-L-methionine</name>
        <dbReference type="ChEBI" id="CHEBI:59789"/>
    </ligand>
</feature>
<comment type="similarity">
    <text evidence="1 5">Belongs to the methyltransferase superfamily. METTL16/RlmF family.</text>
</comment>
<name>A0A9W8EBV1_9FUNG</name>
<sequence>MPKASPSRALRHKPPADNLHRRNRYHHAPPDFDQLGRQYPEFAQCLTKVPSRRPTLDFRDPTKVRMLARALLKADFDLDVQIPAQSLCPMIPGRLDYIHCIEDLMGLCDPLQQGQVPVRGLDIGTGASCIYPLLACRLHSSWHFLATDTHLPSVDVARVNVARNGLSDRIAVTHSHDPNVKLPLDMTTASANRPRFDFCMCNPPYYRDEIEMADLQNAKPNLPPTTLPGQPHELMTQGGEQQFVTGLIDESWQARGVITWYTSLIGRSTTLAPLTQYLTALGMTNYAIAELCPSRTRRWVLIWTFGLQRIVSKVGEL</sequence>
<keyword evidence="3 5" id="KW-0808">Transferase</keyword>
<dbReference type="AlphaFoldDB" id="A0A9W8EBV1"/>
<dbReference type="GO" id="GO:0005634">
    <property type="term" value="C:nucleus"/>
    <property type="evidence" value="ECO:0007669"/>
    <property type="project" value="TreeGrafter"/>
</dbReference>
<reference evidence="8" key="1">
    <citation type="submission" date="2022-07" db="EMBL/GenBank/DDBJ databases">
        <title>Phylogenomic reconstructions and comparative analyses of Kickxellomycotina fungi.</title>
        <authorList>
            <person name="Reynolds N.K."/>
            <person name="Stajich J.E."/>
            <person name="Barry K."/>
            <person name="Grigoriev I.V."/>
            <person name="Crous P."/>
            <person name="Smith M.E."/>
        </authorList>
    </citation>
    <scope>NUCLEOTIDE SEQUENCE</scope>
    <source>
        <strain evidence="8">RSA 567</strain>
    </source>
</reference>
<evidence type="ECO:0000256" key="6">
    <source>
        <dbReference type="PIRSR" id="PIRSR037350-1"/>
    </source>
</evidence>
<dbReference type="EMBL" id="JANBQB010000685">
    <property type="protein sequence ID" value="KAJ1974221.1"/>
    <property type="molecule type" value="Genomic_DNA"/>
</dbReference>
<dbReference type="InterPro" id="IPR017182">
    <property type="entry name" value="METTL16/PsiM"/>
</dbReference>
<protein>
    <recommendedName>
        <fullName evidence="5">U6 small nuclear RNA (adenine-(43)-N(6))-methyltransferase</fullName>
        <ecNumber evidence="5">2.1.1.-</ecNumber>
    </recommendedName>
</protein>
<dbReference type="SUPFAM" id="SSF53335">
    <property type="entry name" value="S-adenosyl-L-methionine-dependent methyltransferases"/>
    <property type="match status" value="1"/>
</dbReference>
<dbReference type="Proteomes" id="UP001151582">
    <property type="component" value="Unassembled WGS sequence"/>
</dbReference>
<dbReference type="GO" id="GO:0008168">
    <property type="term" value="F:methyltransferase activity"/>
    <property type="evidence" value="ECO:0007669"/>
    <property type="project" value="UniProtKB-UniRule"/>
</dbReference>
<dbReference type="CDD" id="cd02440">
    <property type="entry name" value="AdoMet_MTases"/>
    <property type="match status" value="1"/>
</dbReference>